<dbReference type="OrthoDB" id="241504at2"/>
<feature type="domain" description="Enoyl reductase (ER)" evidence="6">
    <location>
        <begin position="8"/>
        <end position="344"/>
    </location>
</feature>
<keyword evidence="4 7" id="KW-0560">Oxidoreductase</keyword>
<dbReference type="Gene3D" id="3.90.180.10">
    <property type="entry name" value="Medium-chain alcohol dehydrogenases, catalytic domain"/>
    <property type="match status" value="1"/>
</dbReference>
<accession>A0A087CBV0</accession>
<keyword evidence="2 5" id="KW-0479">Metal-binding</keyword>
<reference evidence="7 8" key="1">
    <citation type="submission" date="2014-03" db="EMBL/GenBank/DDBJ databases">
        <title>Genomics of Bifidobacteria.</title>
        <authorList>
            <person name="Ventura M."/>
            <person name="Milani C."/>
            <person name="Lugli G.A."/>
        </authorList>
    </citation>
    <scope>NUCLEOTIDE SEQUENCE [LARGE SCALE GENOMIC DNA]</scope>
    <source>
        <strain evidence="7 8">LMG 21775</strain>
    </source>
</reference>
<dbReference type="Pfam" id="PF00107">
    <property type="entry name" value="ADH_zinc_N"/>
    <property type="match status" value="1"/>
</dbReference>
<evidence type="ECO:0000313" key="7">
    <source>
        <dbReference type="EMBL" id="KFI80750.1"/>
    </source>
</evidence>
<comment type="similarity">
    <text evidence="5">Belongs to the zinc-containing alcohol dehydrogenase family.</text>
</comment>
<proteinExistence type="inferred from homology"/>
<dbReference type="InterPro" id="IPR036291">
    <property type="entry name" value="NAD(P)-bd_dom_sf"/>
</dbReference>
<dbReference type="Gene3D" id="3.40.50.720">
    <property type="entry name" value="NAD(P)-binding Rossmann-like Domain"/>
    <property type="match status" value="1"/>
</dbReference>
<dbReference type="EC" id="1.1.1.284" evidence="7"/>
<dbReference type="RefSeq" id="WP_033497095.1">
    <property type="nucleotide sequence ID" value="NZ_JGZI01000011.1"/>
</dbReference>
<keyword evidence="3 5" id="KW-0862">Zinc</keyword>
<dbReference type="InterPro" id="IPR002328">
    <property type="entry name" value="ADH_Zn_CS"/>
</dbReference>
<dbReference type="InterPro" id="IPR013149">
    <property type="entry name" value="ADH-like_C"/>
</dbReference>
<evidence type="ECO:0000259" key="6">
    <source>
        <dbReference type="SMART" id="SM00829"/>
    </source>
</evidence>
<evidence type="ECO:0000256" key="3">
    <source>
        <dbReference type="ARBA" id="ARBA00022833"/>
    </source>
</evidence>
<dbReference type="eggNOG" id="COG1063">
    <property type="taxonomic scope" value="Bacteria"/>
</dbReference>
<dbReference type="SUPFAM" id="SSF50129">
    <property type="entry name" value="GroES-like"/>
    <property type="match status" value="1"/>
</dbReference>
<dbReference type="SUPFAM" id="SSF51735">
    <property type="entry name" value="NAD(P)-binding Rossmann-fold domains"/>
    <property type="match status" value="1"/>
</dbReference>
<sequence>MKAAVYHGDHSVTLDDVPDAVIARPTDAIVDIEYAGVCGSDLWTYRGQGADAPSRIGHEFVGTVREVGSQVSSVKAGDWVVVPFRYSDGECDYCRRGLETSCINGGFWGRESIDAGQGEAACVPQADGTLVKALPDGGRPDESLIPSLLTLTDVFTTGYHAAVCAHVKAGDTVTVVGDGAVGLCAIMAAKLLGAGRVINAGSSHEDRHRLARLFGADEVIEARGQEAVEMVGTLTSGSMSDVVLECVGSAQSFTTAIDMCAAGASLSYVGLPHGVEIDVKTLFYKNITITGGMSPAHHYIGSLLPAVLDGQIDPGMVYTQEYGLEDIARAYADMDQRRTIKPMIKVR</sequence>
<dbReference type="PANTHER" id="PTHR42813">
    <property type="entry name" value="ZINC-TYPE ALCOHOL DEHYDROGENASE-LIKE"/>
    <property type="match status" value="1"/>
</dbReference>
<comment type="cofactor">
    <cofactor evidence="1 5">
        <name>Zn(2+)</name>
        <dbReference type="ChEBI" id="CHEBI:29105"/>
    </cofactor>
</comment>
<dbReference type="Proteomes" id="UP000029050">
    <property type="component" value="Unassembled WGS sequence"/>
</dbReference>
<evidence type="ECO:0000256" key="5">
    <source>
        <dbReference type="RuleBase" id="RU361277"/>
    </source>
</evidence>
<dbReference type="GeneID" id="98299205"/>
<dbReference type="Pfam" id="PF08240">
    <property type="entry name" value="ADH_N"/>
    <property type="match status" value="1"/>
</dbReference>
<gene>
    <name evidence="7" type="ORF">BPSY_2102</name>
</gene>
<organism evidence="7 8">
    <name type="scientific">Bifidobacterium psychraerophilum</name>
    <dbReference type="NCBI Taxonomy" id="218140"/>
    <lineage>
        <taxon>Bacteria</taxon>
        <taxon>Bacillati</taxon>
        <taxon>Actinomycetota</taxon>
        <taxon>Actinomycetes</taxon>
        <taxon>Bifidobacteriales</taxon>
        <taxon>Bifidobacteriaceae</taxon>
        <taxon>Bifidobacterium</taxon>
    </lineage>
</organism>
<dbReference type="EMBL" id="JGZI01000011">
    <property type="protein sequence ID" value="KFI80750.1"/>
    <property type="molecule type" value="Genomic_DNA"/>
</dbReference>
<dbReference type="InterPro" id="IPR013154">
    <property type="entry name" value="ADH-like_N"/>
</dbReference>
<keyword evidence="8" id="KW-1185">Reference proteome</keyword>
<dbReference type="InterPro" id="IPR020843">
    <property type="entry name" value="ER"/>
</dbReference>
<dbReference type="AlphaFoldDB" id="A0A087CBV0"/>
<dbReference type="PROSITE" id="PS00059">
    <property type="entry name" value="ADH_ZINC"/>
    <property type="match status" value="1"/>
</dbReference>
<protein>
    <submittedName>
        <fullName evidence="7">Alcohol dehydrogenase</fullName>
        <ecNumber evidence="7">1.1.1.284</ecNumber>
    </submittedName>
</protein>
<evidence type="ECO:0000256" key="1">
    <source>
        <dbReference type="ARBA" id="ARBA00001947"/>
    </source>
</evidence>
<evidence type="ECO:0000313" key="8">
    <source>
        <dbReference type="Proteomes" id="UP000029050"/>
    </source>
</evidence>
<dbReference type="GO" id="GO:0051903">
    <property type="term" value="F:S-(hydroxymethyl)glutathione dehydrogenase [NAD(P)+] activity"/>
    <property type="evidence" value="ECO:0007669"/>
    <property type="project" value="UniProtKB-EC"/>
</dbReference>
<dbReference type="InterPro" id="IPR011032">
    <property type="entry name" value="GroES-like_sf"/>
</dbReference>
<name>A0A087CBV0_9BIFI</name>
<comment type="caution">
    <text evidence="7">The sequence shown here is derived from an EMBL/GenBank/DDBJ whole genome shotgun (WGS) entry which is preliminary data.</text>
</comment>
<evidence type="ECO:0000256" key="4">
    <source>
        <dbReference type="ARBA" id="ARBA00023002"/>
    </source>
</evidence>
<dbReference type="GO" id="GO:0008270">
    <property type="term" value="F:zinc ion binding"/>
    <property type="evidence" value="ECO:0007669"/>
    <property type="project" value="InterPro"/>
</dbReference>
<evidence type="ECO:0000256" key="2">
    <source>
        <dbReference type="ARBA" id="ARBA00022723"/>
    </source>
</evidence>
<dbReference type="PANTHER" id="PTHR42813:SF2">
    <property type="entry name" value="DEHYDROGENASE, ZINC-CONTAINING, PUTATIVE (AFU_ORTHOLOGUE AFUA_2G02810)-RELATED"/>
    <property type="match status" value="1"/>
</dbReference>
<dbReference type="STRING" id="218140.BPSY_2102"/>
<dbReference type="SMART" id="SM00829">
    <property type="entry name" value="PKS_ER"/>
    <property type="match status" value="1"/>
</dbReference>